<dbReference type="EMBL" id="JBIAQY010000013">
    <property type="protein sequence ID" value="MFF3572388.1"/>
    <property type="molecule type" value="Genomic_DNA"/>
</dbReference>
<dbReference type="InterPro" id="IPR041347">
    <property type="entry name" value="MftR_C"/>
</dbReference>
<accession>A0ABW6S7Y9</accession>
<proteinExistence type="predicted"/>
<dbReference type="Pfam" id="PF17754">
    <property type="entry name" value="TetR_C_14"/>
    <property type="match status" value="1"/>
</dbReference>
<evidence type="ECO:0000259" key="5">
    <source>
        <dbReference type="PROSITE" id="PS50977"/>
    </source>
</evidence>
<keyword evidence="2 4" id="KW-0238">DNA-binding</keyword>
<dbReference type="PRINTS" id="PR00455">
    <property type="entry name" value="HTHTETR"/>
</dbReference>
<dbReference type="PROSITE" id="PS50977">
    <property type="entry name" value="HTH_TETR_2"/>
    <property type="match status" value="1"/>
</dbReference>
<evidence type="ECO:0000313" key="7">
    <source>
        <dbReference type="Proteomes" id="UP001601992"/>
    </source>
</evidence>
<evidence type="ECO:0000256" key="1">
    <source>
        <dbReference type="ARBA" id="ARBA00023015"/>
    </source>
</evidence>
<dbReference type="Pfam" id="PF00440">
    <property type="entry name" value="TetR_N"/>
    <property type="match status" value="1"/>
</dbReference>
<evidence type="ECO:0000313" key="6">
    <source>
        <dbReference type="EMBL" id="MFF3572388.1"/>
    </source>
</evidence>
<dbReference type="SUPFAM" id="SSF46689">
    <property type="entry name" value="Homeodomain-like"/>
    <property type="match status" value="1"/>
</dbReference>
<feature type="DNA-binding region" description="H-T-H motif" evidence="4">
    <location>
        <begin position="29"/>
        <end position="48"/>
    </location>
</feature>
<dbReference type="InterPro" id="IPR023772">
    <property type="entry name" value="DNA-bd_HTH_TetR-type_CS"/>
</dbReference>
<dbReference type="InterPro" id="IPR001647">
    <property type="entry name" value="HTH_TetR"/>
</dbReference>
<keyword evidence="3" id="KW-0804">Transcription</keyword>
<evidence type="ECO:0000256" key="4">
    <source>
        <dbReference type="PROSITE-ProRule" id="PRU00335"/>
    </source>
</evidence>
<organism evidence="6 7">
    <name type="scientific">Nocardia jiangxiensis</name>
    <dbReference type="NCBI Taxonomy" id="282685"/>
    <lineage>
        <taxon>Bacteria</taxon>
        <taxon>Bacillati</taxon>
        <taxon>Actinomycetota</taxon>
        <taxon>Actinomycetes</taxon>
        <taxon>Mycobacteriales</taxon>
        <taxon>Nocardiaceae</taxon>
        <taxon>Nocardia</taxon>
    </lineage>
</organism>
<dbReference type="Gene3D" id="1.10.357.10">
    <property type="entry name" value="Tetracycline Repressor, domain 2"/>
    <property type="match status" value="1"/>
</dbReference>
<protein>
    <submittedName>
        <fullName evidence="6">TetR/AcrR family transcriptional regulator</fullName>
    </submittedName>
</protein>
<name>A0ABW6S7Y9_9NOCA</name>
<dbReference type="PROSITE" id="PS01081">
    <property type="entry name" value="HTH_TETR_1"/>
    <property type="match status" value="1"/>
</dbReference>
<evidence type="ECO:0000256" key="3">
    <source>
        <dbReference type="ARBA" id="ARBA00023163"/>
    </source>
</evidence>
<comment type="caution">
    <text evidence="6">The sequence shown here is derived from an EMBL/GenBank/DDBJ whole genome shotgun (WGS) entry which is preliminary data.</text>
</comment>
<dbReference type="PANTHER" id="PTHR30055">
    <property type="entry name" value="HTH-TYPE TRANSCRIPTIONAL REGULATOR RUTR"/>
    <property type="match status" value="1"/>
</dbReference>
<evidence type="ECO:0000256" key="2">
    <source>
        <dbReference type="ARBA" id="ARBA00023125"/>
    </source>
</evidence>
<dbReference type="InterPro" id="IPR009057">
    <property type="entry name" value="Homeodomain-like_sf"/>
</dbReference>
<keyword evidence="1" id="KW-0805">Transcription regulation</keyword>
<reference evidence="6 7" key="1">
    <citation type="submission" date="2024-10" db="EMBL/GenBank/DDBJ databases">
        <title>The Natural Products Discovery Center: Release of the First 8490 Sequenced Strains for Exploring Actinobacteria Biosynthetic Diversity.</title>
        <authorList>
            <person name="Kalkreuter E."/>
            <person name="Kautsar S.A."/>
            <person name="Yang D."/>
            <person name="Bader C.D."/>
            <person name="Teijaro C.N."/>
            <person name="Fluegel L."/>
            <person name="Davis C.M."/>
            <person name="Simpson J.R."/>
            <person name="Lauterbach L."/>
            <person name="Steele A.D."/>
            <person name="Gui C."/>
            <person name="Meng S."/>
            <person name="Li G."/>
            <person name="Viehrig K."/>
            <person name="Ye F."/>
            <person name="Su P."/>
            <person name="Kiefer A.F."/>
            <person name="Nichols A."/>
            <person name="Cepeda A.J."/>
            <person name="Yan W."/>
            <person name="Fan B."/>
            <person name="Jiang Y."/>
            <person name="Adhikari A."/>
            <person name="Zheng C.-J."/>
            <person name="Schuster L."/>
            <person name="Cowan T.M."/>
            <person name="Smanski M.J."/>
            <person name="Chevrette M.G."/>
            <person name="De Carvalho L.P.S."/>
            <person name="Shen B."/>
        </authorList>
    </citation>
    <scope>NUCLEOTIDE SEQUENCE [LARGE SCALE GENOMIC DNA]</scope>
    <source>
        <strain evidence="6 7">NPDC002593</strain>
    </source>
</reference>
<dbReference type="RefSeq" id="WP_387406000.1">
    <property type="nucleotide sequence ID" value="NZ_JBIAQY010000013.1"/>
</dbReference>
<dbReference type="InterPro" id="IPR050109">
    <property type="entry name" value="HTH-type_TetR-like_transc_reg"/>
</dbReference>
<keyword evidence="7" id="KW-1185">Reference proteome</keyword>
<sequence>MPRSGEQARSRLQEAAITLYGRNGYDATTTAEIAAAAGVTERTFFRHFADKREVLFGGESVMRESLTAAIAEVSGTPAPLAILRAAFRTVVPYLESHRPLSEPRSRIIAETPALRERELAKAANMVEVVAEALTARGIPARRARLTAEVGMATIGEAIRLWRNDSASDLDEYITRSFDDLKALCTEPDAFGEAL</sequence>
<gene>
    <name evidence="6" type="ORF">ACFYXQ_31920</name>
</gene>
<dbReference type="PANTHER" id="PTHR30055:SF238">
    <property type="entry name" value="MYCOFACTOCIN BIOSYNTHESIS TRANSCRIPTIONAL REGULATOR MFTR-RELATED"/>
    <property type="match status" value="1"/>
</dbReference>
<dbReference type="Proteomes" id="UP001601992">
    <property type="component" value="Unassembled WGS sequence"/>
</dbReference>
<feature type="domain" description="HTH tetR-type" evidence="5">
    <location>
        <begin position="6"/>
        <end position="66"/>
    </location>
</feature>